<evidence type="ECO:0000256" key="1">
    <source>
        <dbReference type="SAM" id="MobiDB-lite"/>
    </source>
</evidence>
<sequence length="68" mass="7066">MVIKTGKPDTTQDSAAHTPGNHQGNAIGNYEKQVGHLPDGKRTDAASTGINPGKHGPIDPRMPSLSPP</sequence>
<accession>A0A6J4SYP9</accession>
<name>A0A6J4SYP9_9ACTN</name>
<reference evidence="2" key="1">
    <citation type="submission" date="2020-02" db="EMBL/GenBank/DDBJ databases">
        <authorList>
            <person name="Meier V. D."/>
        </authorList>
    </citation>
    <scope>NUCLEOTIDE SEQUENCE</scope>
    <source>
        <strain evidence="2">AVDCRST_MAG53</strain>
    </source>
</reference>
<feature type="region of interest" description="Disordered" evidence="1">
    <location>
        <begin position="1"/>
        <end position="68"/>
    </location>
</feature>
<dbReference type="EMBL" id="CADCVR010000079">
    <property type="protein sequence ID" value="CAA9508852.1"/>
    <property type="molecule type" value="Genomic_DNA"/>
</dbReference>
<protein>
    <submittedName>
        <fullName evidence="2">Uncharacterized protein</fullName>
    </submittedName>
</protein>
<dbReference type="AlphaFoldDB" id="A0A6J4SYP9"/>
<organism evidence="2">
    <name type="scientific">uncultured Solirubrobacteraceae bacterium</name>
    <dbReference type="NCBI Taxonomy" id="1162706"/>
    <lineage>
        <taxon>Bacteria</taxon>
        <taxon>Bacillati</taxon>
        <taxon>Actinomycetota</taxon>
        <taxon>Thermoleophilia</taxon>
        <taxon>Solirubrobacterales</taxon>
        <taxon>Solirubrobacteraceae</taxon>
        <taxon>environmental samples</taxon>
    </lineage>
</organism>
<evidence type="ECO:0000313" key="2">
    <source>
        <dbReference type="EMBL" id="CAA9508852.1"/>
    </source>
</evidence>
<gene>
    <name evidence="2" type="ORF">AVDCRST_MAG53-2809</name>
</gene>
<proteinExistence type="predicted"/>
<feature type="compositionally biased region" description="Polar residues" evidence="1">
    <location>
        <begin position="8"/>
        <end position="26"/>
    </location>
</feature>